<dbReference type="Gene3D" id="3.40.50.720">
    <property type="entry name" value="NAD(P)-binding Rossmann-like Domain"/>
    <property type="match status" value="1"/>
</dbReference>
<evidence type="ECO:0000313" key="3">
    <source>
        <dbReference type="EMBL" id="EKX43863.1"/>
    </source>
</evidence>
<dbReference type="AlphaFoldDB" id="L1J5Q6"/>
<dbReference type="OMA" id="FRCGGIY"/>
<dbReference type="eggNOG" id="KOG0747">
    <property type="taxonomic scope" value="Eukaryota"/>
</dbReference>
<organism evidence="3">
    <name type="scientific">Guillardia theta (strain CCMP2712)</name>
    <name type="common">Cryptophyte</name>
    <dbReference type="NCBI Taxonomy" id="905079"/>
    <lineage>
        <taxon>Eukaryota</taxon>
        <taxon>Cryptophyceae</taxon>
        <taxon>Pyrenomonadales</taxon>
        <taxon>Geminigeraceae</taxon>
        <taxon>Guillardia</taxon>
    </lineage>
</organism>
<reference evidence="5" key="2">
    <citation type="submission" date="2012-11" db="EMBL/GenBank/DDBJ databases">
        <authorList>
            <person name="Kuo A."/>
            <person name="Curtis B.A."/>
            <person name="Tanifuji G."/>
            <person name="Burki F."/>
            <person name="Gruber A."/>
            <person name="Irimia M."/>
            <person name="Maruyama S."/>
            <person name="Arias M.C."/>
            <person name="Ball S.G."/>
            <person name="Gile G.H."/>
            <person name="Hirakawa Y."/>
            <person name="Hopkins J.F."/>
            <person name="Rensing S.A."/>
            <person name="Schmutz J."/>
            <person name="Symeonidi A."/>
            <person name="Elias M."/>
            <person name="Eveleigh R.J."/>
            <person name="Herman E.K."/>
            <person name="Klute M.J."/>
            <person name="Nakayama T."/>
            <person name="Obornik M."/>
            <person name="Reyes-Prieto A."/>
            <person name="Armbrust E.V."/>
            <person name="Aves S.J."/>
            <person name="Beiko R.G."/>
            <person name="Coutinho P."/>
            <person name="Dacks J.B."/>
            <person name="Durnford D.G."/>
            <person name="Fast N.M."/>
            <person name="Green B.R."/>
            <person name="Grisdale C."/>
            <person name="Hempe F."/>
            <person name="Henrissat B."/>
            <person name="Hoppner M.P."/>
            <person name="Ishida K.-I."/>
            <person name="Kim E."/>
            <person name="Koreny L."/>
            <person name="Kroth P.G."/>
            <person name="Liu Y."/>
            <person name="Malik S.-B."/>
            <person name="Maier U.G."/>
            <person name="McRose D."/>
            <person name="Mock T."/>
            <person name="Neilson J.A."/>
            <person name="Onodera N.T."/>
            <person name="Poole A.M."/>
            <person name="Pritham E.J."/>
            <person name="Richards T.A."/>
            <person name="Rocap G."/>
            <person name="Roy S.W."/>
            <person name="Sarai C."/>
            <person name="Schaack S."/>
            <person name="Shirato S."/>
            <person name="Slamovits C.H."/>
            <person name="Spencer D.F."/>
            <person name="Suzuki S."/>
            <person name="Worden A.Z."/>
            <person name="Zauner S."/>
            <person name="Barry K."/>
            <person name="Bell C."/>
            <person name="Bharti A.K."/>
            <person name="Crow J.A."/>
            <person name="Grimwood J."/>
            <person name="Kramer R."/>
            <person name="Lindquist E."/>
            <person name="Lucas S."/>
            <person name="Salamov A."/>
            <person name="McFadden G.I."/>
            <person name="Lane C.E."/>
            <person name="Keeling P.J."/>
            <person name="Gray M.W."/>
            <person name="Grigoriev I.V."/>
            <person name="Archibald J.M."/>
        </authorList>
    </citation>
    <scope>NUCLEOTIDE SEQUENCE</scope>
    <source>
        <strain evidence="5">CCMP2712</strain>
    </source>
</reference>
<dbReference type="Proteomes" id="UP000011087">
    <property type="component" value="Unassembled WGS sequence"/>
</dbReference>
<evidence type="ECO:0000313" key="4">
    <source>
        <dbReference type="EnsemblProtists" id="EKX43863"/>
    </source>
</evidence>
<evidence type="ECO:0008006" key="6">
    <source>
        <dbReference type="Google" id="ProtNLM"/>
    </source>
</evidence>
<evidence type="ECO:0000256" key="1">
    <source>
        <dbReference type="ARBA" id="ARBA00007637"/>
    </source>
</evidence>
<dbReference type="GeneID" id="17300447"/>
<proteinExistence type="inferred from homology"/>
<dbReference type="SUPFAM" id="SSF51735">
    <property type="entry name" value="NAD(P)-binding Rossmann-fold domains"/>
    <property type="match status" value="1"/>
</dbReference>
<reference evidence="3 5" key="1">
    <citation type="journal article" date="2012" name="Nature">
        <title>Algal genomes reveal evolutionary mosaicism and the fate of nucleomorphs.</title>
        <authorList>
            <consortium name="DOE Joint Genome Institute"/>
            <person name="Curtis B.A."/>
            <person name="Tanifuji G."/>
            <person name="Burki F."/>
            <person name="Gruber A."/>
            <person name="Irimia M."/>
            <person name="Maruyama S."/>
            <person name="Arias M.C."/>
            <person name="Ball S.G."/>
            <person name="Gile G.H."/>
            <person name="Hirakawa Y."/>
            <person name="Hopkins J.F."/>
            <person name="Kuo A."/>
            <person name="Rensing S.A."/>
            <person name="Schmutz J."/>
            <person name="Symeonidi A."/>
            <person name="Elias M."/>
            <person name="Eveleigh R.J."/>
            <person name="Herman E.K."/>
            <person name="Klute M.J."/>
            <person name="Nakayama T."/>
            <person name="Obornik M."/>
            <person name="Reyes-Prieto A."/>
            <person name="Armbrust E.V."/>
            <person name="Aves S.J."/>
            <person name="Beiko R.G."/>
            <person name="Coutinho P."/>
            <person name="Dacks J.B."/>
            <person name="Durnford D.G."/>
            <person name="Fast N.M."/>
            <person name="Green B.R."/>
            <person name="Grisdale C.J."/>
            <person name="Hempel F."/>
            <person name="Henrissat B."/>
            <person name="Hoppner M.P."/>
            <person name="Ishida K."/>
            <person name="Kim E."/>
            <person name="Koreny L."/>
            <person name="Kroth P.G."/>
            <person name="Liu Y."/>
            <person name="Malik S.B."/>
            <person name="Maier U.G."/>
            <person name="McRose D."/>
            <person name="Mock T."/>
            <person name="Neilson J.A."/>
            <person name="Onodera N.T."/>
            <person name="Poole A.M."/>
            <person name="Pritham E.J."/>
            <person name="Richards T.A."/>
            <person name="Rocap G."/>
            <person name="Roy S.W."/>
            <person name="Sarai C."/>
            <person name="Schaack S."/>
            <person name="Shirato S."/>
            <person name="Slamovits C.H."/>
            <person name="Spencer D.F."/>
            <person name="Suzuki S."/>
            <person name="Worden A.Z."/>
            <person name="Zauner S."/>
            <person name="Barry K."/>
            <person name="Bell C."/>
            <person name="Bharti A.K."/>
            <person name="Crow J.A."/>
            <person name="Grimwood J."/>
            <person name="Kramer R."/>
            <person name="Lindquist E."/>
            <person name="Lucas S."/>
            <person name="Salamov A."/>
            <person name="McFadden G.I."/>
            <person name="Lane C.E."/>
            <person name="Keeling P.J."/>
            <person name="Gray M.W."/>
            <person name="Grigoriev I.V."/>
            <person name="Archibald J.M."/>
        </authorList>
    </citation>
    <scope>NUCLEOTIDE SEQUENCE</scope>
    <source>
        <strain evidence="3 5">CCMP2712</strain>
    </source>
</reference>
<accession>L1J5Q6</accession>
<dbReference type="OrthoDB" id="5824at2759"/>
<protein>
    <recommendedName>
        <fullName evidence="6">NAD-dependent epimerase/dehydratase domain-containing protein</fullName>
    </recommendedName>
</protein>
<name>L1J5Q6_GUITC</name>
<dbReference type="PaxDb" id="55529-EKX43863"/>
<keyword evidence="5" id="KW-1185">Reference proteome</keyword>
<reference evidence="4" key="3">
    <citation type="submission" date="2015-06" db="UniProtKB">
        <authorList>
            <consortium name="EnsemblProtists"/>
        </authorList>
    </citation>
    <scope>IDENTIFICATION</scope>
</reference>
<keyword evidence="2" id="KW-0520">NAD</keyword>
<comment type="similarity">
    <text evidence="1">Belongs to the NAD(P)-dependent epimerase/dehydratase family.</text>
</comment>
<gene>
    <name evidence="3" type="ORF">GUITHDRAFT_140287</name>
</gene>
<sequence>MAFGLMQGVGMTRGSGSLASSTSSSRCLNMQLGGAMEDSRVFIFGLGYVGQALAKHLQQRWGCQVSGTSRSGREAERLSSLGIRTFLFSGGEEPLALCEEGQGRLREATHVLSTIPPSSNGDPVLVEHCETLRSLRSSWVGFLSTCGVYGDHEGEWVDEESATRVGQEDRAAQWLQAEERWRACTGGGGNVFRLAGIYGTGRSAIDSVRSGRAAREDEDKLVSRIHVEDICSVLRVSMESNSQARVFNVADDYPCSRSEVYNFVRHLLEQEGVEVPDAAAAAAVTDVGKKGRRARRGSKKASSLLIRATVRGLRLSWKS</sequence>
<dbReference type="InterPro" id="IPR036291">
    <property type="entry name" value="NAD(P)-bd_dom_sf"/>
</dbReference>
<dbReference type="KEGG" id="gtt:GUITHDRAFT_140287"/>
<dbReference type="EnsemblProtists" id="EKX43863">
    <property type="protein sequence ID" value="EKX43863"/>
    <property type="gene ID" value="GUITHDRAFT_140287"/>
</dbReference>
<evidence type="ECO:0000313" key="5">
    <source>
        <dbReference type="Proteomes" id="UP000011087"/>
    </source>
</evidence>
<evidence type="ECO:0000256" key="2">
    <source>
        <dbReference type="ARBA" id="ARBA00023027"/>
    </source>
</evidence>
<dbReference type="RefSeq" id="XP_005830843.1">
    <property type="nucleotide sequence ID" value="XM_005830786.1"/>
</dbReference>
<dbReference type="STRING" id="905079.L1J5Q6"/>
<dbReference type="EMBL" id="JH993008">
    <property type="protein sequence ID" value="EKX43863.1"/>
    <property type="molecule type" value="Genomic_DNA"/>
</dbReference>
<dbReference type="HOGENOM" id="CLU_007383_11_3_1"/>
<dbReference type="PANTHER" id="PTHR43574">
    <property type="entry name" value="EPIMERASE-RELATED"/>
    <property type="match status" value="1"/>
</dbReference>